<gene>
    <name evidence="1" type="ORF">SAMN02745752_01586</name>
</gene>
<protein>
    <submittedName>
        <fullName evidence="1">Uncharacterized protein</fullName>
    </submittedName>
</protein>
<proteinExistence type="predicted"/>
<reference evidence="1 2" key="1">
    <citation type="submission" date="2016-11" db="EMBL/GenBank/DDBJ databases">
        <authorList>
            <person name="Jaros S."/>
            <person name="Januszkiewicz K."/>
            <person name="Wedrychowicz H."/>
        </authorList>
    </citation>
    <scope>NUCLEOTIDE SEQUENCE [LARGE SCALE GENOMIC DNA]</scope>
    <source>
        <strain evidence="1 2">DSM 21637</strain>
    </source>
</reference>
<evidence type="ECO:0000313" key="1">
    <source>
        <dbReference type="EMBL" id="SFX42130.1"/>
    </source>
</evidence>
<dbReference type="Proteomes" id="UP000182350">
    <property type="component" value="Unassembled WGS sequence"/>
</dbReference>
<accession>A0A1K1WXJ4</accession>
<sequence length="69" mass="7926">MATTMYFEETIKDQGGRTEMELEVGRSSYYPEDSIYITVDGKTVIMDRKTAKRFVEAVNSVGFYHGFVE</sequence>
<name>A0A1K1WXJ4_9GAMM</name>
<keyword evidence="2" id="KW-1185">Reference proteome</keyword>
<dbReference type="AlphaFoldDB" id="A0A1K1WXJ4"/>
<dbReference type="RefSeq" id="WP_072325832.1">
    <property type="nucleotide sequence ID" value="NZ_FPJW01000005.1"/>
</dbReference>
<organism evidence="1 2">
    <name type="scientific">Marinospirillum alkaliphilum DSM 21637</name>
    <dbReference type="NCBI Taxonomy" id="1122209"/>
    <lineage>
        <taxon>Bacteria</taxon>
        <taxon>Pseudomonadati</taxon>
        <taxon>Pseudomonadota</taxon>
        <taxon>Gammaproteobacteria</taxon>
        <taxon>Oceanospirillales</taxon>
        <taxon>Oceanospirillaceae</taxon>
        <taxon>Marinospirillum</taxon>
    </lineage>
</organism>
<dbReference type="EMBL" id="FPJW01000005">
    <property type="protein sequence ID" value="SFX42130.1"/>
    <property type="molecule type" value="Genomic_DNA"/>
</dbReference>
<dbReference type="OrthoDB" id="9013357at2"/>
<evidence type="ECO:0000313" key="2">
    <source>
        <dbReference type="Proteomes" id="UP000182350"/>
    </source>
</evidence>